<gene>
    <name evidence="2" type="ORF">E2C01_056824</name>
</gene>
<dbReference type="EMBL" id="VSRR010020004">
    <property type="protein sequence ID" value="MPC62733.1"/>
    <property type="molecule type" value="Genomic_DNA"/>
</dbReference>
<evidence type="ECO:0000256" key="1">
    <source>
        <dbReference type="SAM" id="MobiDB-lite"/>
    </source>
</evidence>
<reference evidence="2 3" key="1">
    <citation type="submission" date="2019-05" db="EMBL/GenBank/DDBJ databases">
        <title>Another draft genome of Portunus trituberculatus and its Hox gene families provides insights of decapod evolution.</title>
        <authorList>
            <person name="Jeong J.-H."/>
            <person name="Song I."/>
            <person name="Kim S."/>
            <person name="Choi T."/>
            <person name="Kim D."/>
            <person name="Ryu S."/>
            <person name="Kim W."/>
        </authorList>
    </citation>
    <scope>NUCLEOTIDE SEQUENCE [LARGE SCALE GENOMIC DNA]</scope>
    <source>
        <tissue evidence="2">Muscle</tissue>
    </source>
</reference>
<accession>A0A5B7GYG4</accession>
<name>A0A5B7GYG4_PORTR</name>
<dbReference type="Proteomes" id="UP000324222">
    <property type="component" value="Unassembled WGS sequence"/>
</dbReference>
<protein>
    <submittedName>
        <fullName evidence="2">Uncharacterized protein</fullName>
    </submittedName>
</protein>
<evidence type="ECO:0000313" key="2">
    <source>
        <dbReference type="EMBL" id="MPC62733.1"/>
    </source>
</evidence>
<dbReference type="AlphaFoldDB" id="A0A5B7GYG4"/>
<evidence type="ECO:0000313" key="3">
    <source>
        <dbReference type="Proteomes" id="UP000324222"/>
    </source>
</evidence>
<proteinExistence type="predicted"/>
<comment type="caution">
    <text evidence="2">The sequence shown here is derived from an EMBL/GenBank/DDBJ whole genome shotgun (WGS) entry which is preliminary data.</text>
</comment>
<organism evidence="2 3">
    <name type="scientific">Portunus trituberculatus</name>
    <name type="common">Swimming crab</name>
    <name type="synonym">Neptunus trituberculatus</name>
    <dbReference type="NCBI Taxonomy" id="210409"/>
    <lineage>
        <taxon>Eukaryota</taxon>
        <taxon>Metazoa</taxon>
        <taxon>Ecdysozoa</taxon>
        <taxon>Arthropoda</taxon>
        <taxon>Crustacea</taxon>
        <taxon>Multicrustacea</taxon>
        <taxon>Malacostraca</taxon>
        <taxon>Eumalacostraca</taxon>
        <taxon>Eucarida</taxon>
        <taxon>Decapoda</taxon>
        <taxon>Pleocyemata</taxon>
        <taxon>Brachyura</taxon>
        <taxon>Eubrachyura</taxon>
        <taxon>Portunoidea</taxon>
        <taxon>Portunidae</taxon>
        <taxon>Portuninae</taxon>
        <taxon>Portunus</taxon>
    </lineage>
</organism>
<feature type="region of interest" description="Disordered" evidence="1">
    <location>
        <begin position="37"/>
        <end position="74"/>
    </location>
</feature>
<keyword evidence="3" id="KW-1185">Reference proteome</keyword>
<sequence length="74" mass="8016">MERRTRLTQNELEEMLAEETQEILVFGDSSMVSLCDPTLSEENGGGANTTGSPEHRSHSTDVGRITNPVTLPAA</sequence>